<protein>
    <submittedName>
        <fullName evidence="2">Uncharacterized protein</fullName>
    </submittedName>
</protein>
<dbReference type="HOGENOM" id="CLU_838958_0_0_6"/>
<evidence type="ECO:0000256" key="1">
    <source>
        <dbReference type="SAM" id="Phobius"/>
    </source>
</evidence>
<gene>
    <name evidence="2" type="ORF">IB75_05310</name>
</gene>
<sequence length="334" mass="36959">MSHMATKQTRALPCVVQIGFAGSRQLFEKPPADPDAERQWRDTGEQYLVKSLGELPRQLKLSSHHFLCGISQIACGADTLFSRACQTLQIPQRLFLPQPAGDYLAAASSSGTPDFTPAQRREAESLLASEHIIQQRVISQSPDRTERFRETNAEILRVSDAIVCLLRDDSQDKAGGTNELLERAKAIGVPALEIRIAVQNGHPVCHHTWHSNSDRPFRPPAVPEPLDQFSLLAGEEKFPATPNGSSDWKEFASGWAKKHQQLFRYAAALIITLHILATLCATVALASPNKRRYYSSCYAELMVTMGLDIMNGDLGENTPWLPPCRLGPRALLAR</sequence>
<keyword evidence="1" id="KW-1133">Transmembrane helix</keyword>
<organism evidence="2 3">
    <name type="scientific">Nitrosococcus oceani C-27</name>
    <dbReference type="NCBI Taxonomy" id="314279"/>
    <lineage>
        <taxon>Bacteria</taxon>
        <taxon>Pseudomonadati</taxon>
        <taxon>Pseudomonadota</taxon>
        <taxon>Gammaproteobacteria</taxon>
        <taxon>Chromatiales</taxon>
        <taxon>Chromatiaceae</taxon>
        <taxon>Nitrosococcus</taxon>
    </lineage>
</organism>
<reference evidence="2 3" key="1">
    <citation type="submission" date="2014-07" db="EMBL/GenBank/DDBJ databases">
        <title>Comparative analysis of Nitrosococcus oceani genome inventories of strains from Pacific and Atlantic gyres.</title>
        <authorList>
            <person name="Lim C.K."/>
            <person name="Wang L."/>
            <person name="Sayavedra-Soto L.A."/>
            <person name="Klotz M.G."/>
        </authorList>
    </citation>
    <scope>NUCLEOTIDE SEQUENCE [LARGE SCALE GENOMIC DNA]</scope>
    <source>
        <strain evidence="2 3">C-27</strain>
    </source>
</reference>
<comment type="caution">
    <text evidence="2">The sequence shown here is derived from an EMBL/GenBank/DDBJ whole genome shotgun (WGS) entry which is preliminary data.</text>
</comment>
<keyword evidence="1" id="KW-0812">Transmembrane</keyword>
<feature type="transmembrane region" description="Helical" evidence="1">
    <location>
        <begin position="262"/>
        <end position="286"/>
    </location>
</feature>
<dbReference type="Proteomes" id="UP000028839">
    <property type="component" value="Unassembled WGS sequence"/>
</dbReference>
<dbReference type="AlphaFoldDB" id="A0A0E2Z493"/>
<evidence type="ECO:0000313" key="2">
    <source>
        <dbReference type="EMBL" id="KFI20041.1"/>
    </source>
</evidence>
<evidence type="ECO:0000313" key="3">
    <source>
        <dbReference type="Proteomes" id="UP000028839"/>
    </source>
</evidence>
<proteinExistence type="predicted"/>
<accession>A0A0E2Z493</accession>
<dbReference type="EMBL" id="JPGN01000029">
    <property type="protein sequence ID" value="KFI20041.1"/>
    <property type="molecule type" value="Genomic_DNA"/>
</dbReference>
<name>A0A0E2Z493_9GAMM</name>
<keyword evidence="1" id="KW-0472">Membrane</keyword>